<evidence type="ECO:0000313" key="2">
    <source>
        <dbReference type="EMBL" id="GMH21299.1"/>
    </source>
</evidence>
<feature type="compositionally biased region" description="Basic and acidic residues" evidence="1">
    <location>
        <begin position="52"/>
        <end position="65"/>
    </location>
</feature>
<sequence>MLCQPLCSLLANCDAELVKDLRVQCPQAADQLVADGLEEAPASRSSFTADSRGLDALRLDGDHEQPNAASGDQAV</sequence>
<feature type="region of interest" description="Disordered" evidence="1">
    <location>
        <begin position="39"/>
        <end position="75"/>
    </location>
</feature>
<evidence type="ECO:0000313" key="3">
    <source>
        <dbReference type="Proteomes" id="UP001279734"/>
    </source>
</evidence>
<evidence type="ECO:0000256" key="1">
    <source>
        <dbReference type="SAM" id="MobiDB-lite"/>
    </source>
</evidence>
<proteinExistence type="predicted"/>
<dbReference type="EMBL" id="BSYO01000023">
    <property type="protein sequence ID" value="GMH21299.1"/>
    <property type="molecule type" value="Genomic_DNA"/>
</dbReference>
<reference evidence="2" key="1">
    <citation type="submission" date="2023-05" db="EMBL/GenBank/DDBJ databases">
        <title>Nepenthes gracilis genome sequencing.</title>
        <authorList>
            <person name="Fukushima K."/>
        </authorList>
    </citation>
    <scope>NUCLEOTIDE SEQUENCE</scope>
    <source>
        <strain evidence="2">SING2019-196</strain>
    </source>
</reference>
<comment type="caution">
    <text evidence="2">The sequence shown here is derived from an EMBL/GenBank/DDBJ whole genome shotgun (WGS) entry which is preliminary data.</text>
</comment>
<protein>
    <submittedName>
        <fullName evidence="2">Uncharacterized protein</fullName>
    </submittedName>
</protein>
<organism evidence="2 3">
    <name type="scientific">Nepenthes gracilis</name>
    <name type="common">Slender pitcher plant</name>
    <dbReference type="NCBI Taxonomy" id="150966"/>
    <lineage>
        <taxon>Eukaryota</taxon>
        <taxon>Viridiplantae</taxon>
        <taxon>Streptophyta</taxon>
        <taxon>Embryophyta</taxon>
        <taxon>Tracheophyta</taxon>
        <taxon>Spermatophyta</taxon>
        <taxon>Magnoliopsida</taxon>
        <taxon>eudicotyledons</taxon>
        <taxon>Gunneridae</taxon>
        <taxon>Pentapetalae</taxon>
        <taxon>Caryophyllales</taxon>
        <taxon>Nepenthaceae</taxon>
        <taxon>Nepenthes</taxon>
    </lineage>
</organism>
<name>A0AAD3XYR8_NEPGR</name>
<dbReference type="AlphaFoldDB" id="A0AAD3XYR8"/>
<gene>
    <name evidence="2" type="ORF">Nepgr_023141</name>
</gene>
<keyword evidence="3" id="KW-1185">Reference proteome</keyword>
<accession>A0AAD3XYR8</accession>
<dbReference type="Proteomes" id="UP001279734">
    <property type="component" value="Unassembled WGS sequence"/>
</dbReference>